<dbReference type="InterPro" id="IPR006843">
    <property type="entry name" value="PAP/fibrillin_dom"/>
</dbReference>
<name>A0A2W4ZC12_9CYAN</name>
<reference evidence="3" key="1">
    <citation type="submission" date="2018-04" db="EMBL/GenBank/DDBJ databases">
        <authorList>
            <person name="Cornet L."/>
        </authorList>
    </citation>
    <scope>NUCLEOTIDE SEQUENCE [LARGE SCALE GENOMIC DNA]</scope>
</reference>
<accession>A0A2W4ZC12</accession>
<protein>
    <submittedName>
        <fullName evidence="2">Fibrillin</fullName>
    </submittedName>
</protein>
<dbReference type="InterPro" id="IPR039633">
    <property type="entry name" value="PAP"/>
</dbReference>
<gene>
    <name evidence="2" type="ORF">DCF15_09920</name>
</gene>
<dbReference type="Proteomes" id="UP000249794">
    <property type="component" value="Unassembled WGS sequence"/>
</dbReference>
<evidence type="ECO:0000313" key="3">
    <source>
        <dbReference type="Proteomes" id="UP000249794"/>
    </source>
</evidence>
<evidence type="ECO:0000259" key="1">
    <source>
        <dbReference type="Pfam" id="PF04755"/>
    </source>
</evidence>
<organism evidence="2 3">
    <name type="scientific">Phormidesmis priestleyi</name>
    <dbReference type="NCBI Taxonomy" id="268141"/>
    <lineage>
        <taxon>Bacteria</taxon>
        <taxon>Bacillati</taxon>
        <taxon>Cyanobacteriota</taxon>
        <taxon>Cyanophyceae</taxon>
        <taxon>Leptolyngbyales</taxon>
        <taxon>Leptolyngbyaceae</taxon>
        <taxon>Phormidesmis</taxon>
    </lineage>
</organism>
<dbReference type="EMBL" id="QBMP01000087">
    <property type="protein sequence ID" value="PZO55745.1"/>
    <property type="molecule type" value="Genomic_DNA"/>
</dbReference>
<dbReference type="AlphaFoldDB" id="A0A2W4ZC12"/>
<evidence type="ECO:0000313" key="2">
    <source>
        <dbReference type="EMBL" id="PZO55745.1"/>
    </source>
</evidence>
<proteinExistence type="predicted"/>
<reference evidence="2 3" key="2">
    <citation type="submission" date="2018-06" db="EMBL/GenBank/DDBJ databases">
        <title>Metagenomic assembly of (sub)arctic Cyanobacteria and their associated microbiome from non-axenic cultures.</title>
        <authorList>
            <person name="Baurain D."/>
        </authorList>
    </citation>
    <scope>NUCLEOTIDE SEQUENCE [LARGE SCALE GENOMIC DNA]</scope>
    <source>
        <strain evidence="2">ULC027bin1</strain>
    </source>
</reference>
<comment type="caution">
    <text evidence="2">The sequence shown here is derived from an EMBL/GenBank/DDBJ whole genome shotgun (WGS) entry which is preliminary data.</text>
</comment>
<sequence length="209" mass="23017">MISKTDLKNAVATTNRGLSVTKDGQQAIASMIVELEASNPTPDPLSATHLLAGDWRLLYTTSQELLGIDRVPFAQLGEIYQCVRPELMRIYNIAEINSLPYCEGLVSVVASFAPAVNLPADPIAATIVSRRRVDVRFNRGVIGLQRLLGYESPAQYIKALESTRKLSLLKGIDFSINPTRQQGWLEITYLDADLRIGRGNQGSLFVLTK</sequence>
<dbReference type="Pfam" id="PF04755">
    <property type="entry name" value="PAP_fibrillin"/>
    <property type="match status" value="1"/>
</dbReference>
<feature type="domain" description="Plastid lipid-associated protein/fibrillin conserved" evidence="1">
    <location>
        <begin position="3"/>
        <end position="207"/>
    </location>
</feature>
<dbReference type="PANTHER" id="PTHR31906">
    <property type="entry name" value="PLASTID-LIPID-ASSOCIATED PROTEIN 4, CHLOROPLASTIC-RELATED"/>
    <property type="match status" value="1"/>
</dbReference>